<organism evidence="3 4">
    <name type="scientific">Rhizobium soli</name>
    <dbReference type="NCBI Taxonomy" id="424798"/>
    <lineage>
        <taxon>Bacteria</taxon>
        <taxon>Pseudomonadati</taxon>
        <taxon>Pseudomonadota</taxon>
        <taxon>Alphaproteobacteria</taxon>
        <taxon>Hyphomicrobiales</taxon>
        <taxon>Rhizobiaceae</taxon>
        <taxon>Rhizobium/Agrobacterium group</taxon>
        <taxon>Rhizobium</taxon>
    </lineage>
</organism>
<sequence>MFDALNRRTFACAFAAATLAATWATGAFAQATEVKIAYALARDSHYGAAADGWDKYVTETSQGKFKFTHFPSSAQGGEREVIEGLQLGTGVQAVVVSSGALSNFVPEIGVTDIPFLFRDLTHARAVLDGPIGEGILEKFRDRELIALAWGEQGFRHITNNRQPIEKPEDLAGLKIRTMENPVHIAAFKTAGAAPTPMSWPEVIPALQQGAIDGQENPLSVIVSAKLWEVQKYLTVSGHVYSPAMLIVAPSFWESLSEDEQKIFADGALKGKEAMRAFVDASEKNGVEKAKASGMQVNVLSDEQKAAFQKSIQSAYDGYYKTYTKELVDQIIATK</sequence>
<feature type="chain" id="PRO_5031134329" evidence="2">
    <location>
        <begin position="30"/>
        <end position="334"/>
    </location>
</feature>
<dbReference type="InterPro" id="IPR004682">
    <property type="entry name" value="TRAP_DctP"/>
</dbReference>
<dbReference type="Proteomes" id="UP000585437">
    <property type="component" value="Unassembled WGS sequence"/>
</dbReference>
<evidence type="ECO:0000313" key="3">
    <source>
        <dbReference type="EMBL" id="MBB6509756.1"/>
    </source>
</evidence>
<protein>
    <submittedName>
        <fullName evidence="3">Tripartite ATP-independent transporter DctP family solute receptor</fullName>
    </submittedName>
</protein>
<keyword evidence="4" id="KW-1185">Reference proteome</keyword>
<dbReference type="InterPro" id="IPR038404">
    <property type="entry name" value="TRAP_DctP_sf"/>
</dbReference>
<keyword evidence="1 2" id="KW-0732">Signal</keyword>
<dbReference type="GO" id="GO:0030246">
    <property type="term" value="F:carbohydrate binding"/>
    <property type="evidence" value="ECO:0007669"/>
    <property type="project" value="TreeGrafter"/>
</dbReference>
<gene>
    <name evidence="3" type="ORF">F4695_003140</name>
</gene>
<keyword evidence="3" id="KW-0675">Receptor</keyword>
<name>A0A7X0JN67_9HYPH</name>
<dbReference type="NCBIfam" id="TIGR00787">
    <property type="entry name" value="dctP"/>
    <property type="match status" value="1"/>
</dbReference>
<feature type="signal peptide" evidence="2">
    <location>
        <begin position="1"/>
        <end position="29"/>
    </location>
</feature>
<dbReference type="GO" id="GO:0030288">
    <property type="term" value="C:outer membrane-bounded periplasmic space"/>
    <property type="evidence" value="ECO:0007669"/>
    <property type="project" value="InterPro"/>
</dbReference>
<accession>A0A7X0JN67</accession>
<reference evidence="3 4" key="1">
    <citation type="submission" date="2020-08" db="EMBL/GenBank/DDBJ databases">
        <title>The Agave Microbiome: Exploring the role of microbial communities in plant adaptations to desert environments.</title>
        <authorList>
            <person name="Partida-Martinez L.P."/>
        </authorList>
    </citation>
    <scope>NUCLEOTIDE SEQUENCE [LARGE SCALE GENOMIC DNA]</scope>
    <source>
        <strain evidence="3 4">AS3.12</strain>
    </source>
</reference>
<comment type="caution">
    <text evidence="3">The sequence shown here is derived from an EMBL/GenBank/DDBJ whole genome shotgun (WGS) entry which is preliminary data.</text>
</comment>
<dbReference type="InterPro" id="IPR018389">
    <property type="entry name" value="DctP_fam"/>
</dbReference>
<dbReference type="EMBL" id="JACHBU010000006">
    <property type="protein sequence ID" value="MBB6509756.1"/>
    <property type="molecule type" value="Genomic_DNA"/>
</dbReference>
<dbReference type="NCBIfam" id="NF037995">
    <property type="entry name" value="TRAP_S1"/>
    <property type="match status" value="1"/>
</dbReference>
<dbReference type="CDD" id="cd13675">
    <property type="entry name" value="PBP2_TRAP_SBP_like_5"/>
    <property type="match status" value="1"/>
</dbReference>
<evidence type="ECO:0000313" key="4">
    <source>
        <dbReference type="Proteomes" id="UP000585437"/>
    </source>
</evidence>
<dbReference type="Gene3D" id="3.40.190.170">
    <property type="entry name" value="Bacterial extracellular solute-binding protein, family 7"/>
    <property type="match status" value="1"/>
</dbReference>
<dbReference type="Pfam" id="PF03480">
    <property type="entry name" value="DctP"/>
    <property type="match status" value="1"/>
</dbReference>
<dbReference type="GO" id="GO:0055085">
    <property type="term" value="P:transmembrane transport"/>
    <property type="evidence" value="ECO:0007669"/>
    <property type="project" value="InterPro"/>
</dbReference>
<proteinExistence type="predicted"/>
<dbReference type="RefSeq" id="WP_343060961.1">
    <property type="nucleotide sequence ID" value="NZ_JACHBU010000006.1"/>
</dbReference>
<dbReference type="PANTHER" id="PTHR33376:SF2">
    <property type="entry name" value="DICARBOXYLATE-BINDING PERIPLASMIC PROTEIN"/>
    <property type="match status" value="1"/>
</dbReference>
<dbReference type="PANTHER" id="PTHR33376">
    <property type="match status" value="1"/>
</dbReference>
<evidence type="ECO:0000256" key="1">
    <source>
        <dbReference type="ARBA" id="ARBA00022729"/>
    </source>
</evidence>
<evidence type="ECO:0000256" key="2">
    <source>
        <dbReference type="SAM" id="SignalP"/>
    </source>
</evidence>
<dbReference type="AlphaFoldDB" id="A0A7X0JN67"/>
<dbReference type="PIRSF" id="PIRSF006470">
    <property type="entry name" value="DctB"/>
    <property type="match status" value="1"/>
</dbReference>